<keyword evidence="1" id="KW-0165">Cleavage on pair of basic residues</keyword>
<protein>
    <recommendedName>
        <fullName evidence="6">Insulin-like peptide 1</fullName>
    </recommendedName>
</protein>
<dbReference type="EMBL" id="JAWZYT010000938">
    <property type="protein sequence ID" value="KAK4317230.1"/>
    <property type="molecule type" value="Genomic_DNA"/>
</dbReference>
<organism evidence="4 5">
    <name type="scientific">Petrolisthes manimaculis</name>
    <dbReference type="NCBI Taxonomy" id="1843537"/>
    <lineage>
        <taxon>Eukaryota</taxon>
        <taxon>Metazoa</taxon>
        <taxon>Ecdysozoa</taxon>
        <taxon>Arthropoda</taxon>
        <taxon>Crustacea</taxon>
        <taxon>Multicrustacea</taxon>
        <taxon>Malacostraca</taxon>
        <taxon>Eumalacostraca</taxon>
        <taxon>Eucarida</taxon>
        <taxon>Decapoda</taxon>
        <taxon>Pleocyemata</taxon>
        <taxon>Anomura</taxon>
        <taxon>Galatheoidea</taxon>
        <taxon>Porcellanidae</taxon>
        <taxon>Petrolisthes</taxon>
    </lineage>
</organism>
<evidence type="ECO:0000256" key="3">
    <source>
        <dbReference type="SAM" id="MobiDB-lite"/>
    </source>
</evidence>
<dbReference type="InterPro" id="IPR036438">
    <property type="entry name" value="Insulin-like_sf"/>
</dbReference>
<evidence type="ECO:0000256" key="1">
    <source>
        <dbReference type="ARBA" id="ARBA00022685"/>
    </source>
</evidence>
<sequence length="189" mass="20375">MVLVLPCLTLDSDLLQQLEDRSESDWAELLGVEKLALCRFRLRNNLETICGKSLYRRSPTPPTPPAAAAIHRHPRNAPPAATLPRPSPSCLSKHDDDGEGEMDIGGGSGESGVSVRTEINTPTVAAAGKGHSGVRARSPFLSVQQASLLVTTWVSGEGQRHRRHASSITAECCTPDGCTWEEYAEYCPT</sequence>
<evidence type="ECO:0000313" key="5">
    <source>
        <dbReference type="Proteomes" id="UP001292094"/>
    </source>
</evidence>
<keyword evidence="5" id="KW-1185">Reference proteome</keyword>
<name>A0AAE1Q0M8_9EUCA</name>
<proteinExistence type="predicted"/>
<gene>
    <name evidence="4" type="ORF">Pmani_011674</name>
</gene>
<dbReference type="Gene3D" id="1.10.100.10">
    <property type="entry name" value="Insulin-like"/>
    <property type="match status" value="1"/>
</dbReference>
<dbReference type="Proteomes" id="UP001292094">
    <property type="component" value="Unassembled WGS sequence"/>
</dbReference>
<dbReference type="AlphaFoldDB" id="A0AAE1Q0M8"/>
<dbReference type="SUPFAM" id="SSF56994">
    <property type="entry name" value="Insulin-like"/>
    <property type="match status" value="1"/>
</dbReference>
<feature type="region of interest" description="Disordered" evidence="3">
    <location>
        <begin position="54"/>
        <end position="112"/>
    </location>
</feature>
<comment type="caution">
    <text evidence="4">The sequence shown here is derived from an EMBL/GenBank/DDBJ whole genome shotgun (WGS) entry which is preliminary data.</text>
</comment>
<accession>A0AAE1Q0M8</accession>
<evidence type="ECO:0000256" key="2">
    <source>
        <dbReference type="ARBA" id="ARBA00022729"/>
    </source>
</evidence>
<evidence type="ECO:0008006" key="6">
    <source>
        <dbReference type="Google" id="ProtNLM"/>
    </source>
</evidence>
<reference evidence="4" key="1">
    <citation type="submission" date="2023-11" db="EMBL/GenBank/DDBJ databases">
        <title>Genome assemblies of two species of porcelain crab, Petrolisthes cinctipes and Petrolisthes manimaculis (Anomura: Porcellanidae).</title>
        <authorList>
            <person name="Angst P."/>
        </authorList>
    </citation>
    <scope>NUCLEOTIDE SEQUENCE</scope>
    <source>
        <strain evidence="4">PB745_02</strain>
        <tissue evidence="4">Gill</tissue>
    </source>
</reference>
<evidence type="ECO:0000313" key="4">
    <source>
        <dbReference type="EMBL" id="KAK4317230.1"/>
    </source>
</evidence>
<keyword evidence="2" id="KW-0732">Signal</keyword>